<evidence type="ECO:0000313" key="4">
    <source>
        <dbReference type="Proteomes" id="UP000028999"/>
    </source>
</evidence>
<dbReference type="Proteomes" id="UP001295469">
    <property type="component" value="Chromosome A02"/>
</dbReference>
<dbReference type="EMBL" id="LK032398">
    <property type="protein sequence ID" value="CDY37354.1"/>
    <property type="molecule type" value="Genomic_DNA"/>
</dbReference>
<accession>A0A078HJ44</accession>
<dbReference type="EMBL" id="HG994366">
    <property type="protein sequence ID" value="CAF1919666.1"/>
    <property type="molecule type" value="Genomic_DNA"/>
</dbReference>
<dbReference type="Proteomes" id="UP000028999">
    <property type="component" value="Unassembled WGS sequence"/>
</dbReference>
<dbReference type="Gramene" id="CDY37354">
    <property type="protein sequence ID" value="CDY37354"/>
    <property type="gene ID" value="GSBRNA2T00063901001"/>
</dbReference>
<evidence type="ECO:0000313" key="2">
    <source>
        <dbReference type="EMBL" id="CAF2142863.1"/>
    </source>
</evidence>
<gene>
    <name evidence="3" type="primary">BnaC02g33720D</name>
    <name evidence="2" type="ORF">DARMORV10_A02P31780.1</name>
    <name evidence="1" type="ORF">DARMORV10_C02P49170.1</name>
    <name evidence="3" type="ORF">GSBRNA2T00063901001</name>
</gene>
<protein>
    <submittedName>
        <fullName evidence="1">(rape) hypothetical protein</fullName>
    </submittedName>
    <submittedName>
        <fullName evidence="3">BnaC02g33720D protein</fullName>
    </submittedName>
</protein>
<dbReference type="AlphaFoldDB" id="A0A078HJ44"/>
<sequence length="34" mass="4138">MPKKADIHERLNGKYTYKILMDYVLWRSQVTLIL</sequence>
<reference evidence="3 4" key="1">
    <citation type="journal article" date="2014" name="Science">
        <title>Plant genetics. Early allopolyploid evolution in the post-Neolithic Brassica napus oilseed genome.</title>
        <authorList>
            <person name="Chalhoub B."/>
            <person name="Denoeud F."/>
            <person name="Liu S."/>
            <person name="Parkin I.A."/>
            <person name="Tang H."/>
            <person name="Wang X."/>
            <person name="Chiquet J."/>
            <person name="Belcram H."/>
            <person name="Tong C."/>
            <person name="Samans B."/>
            <person name="Correa M."/>
            <person name="Da Silva C."/>
            <person name="Just J."/>
            <person name="Falentin C."/>
            <person name="Koh C.S."/>
            <person name="Le Clainche I."/>
            <person name="Bernard M."/>
            <person name="Bento P."/>
            <person name="Noel B."/>
            <person name="Labadie K."/>
            <person name="Alberti A."/>
            <person name="Charles M."/>
            <person name="Arnaud D."/>
            <person name="Guo H."/>
            <person name="Daviaud C."/>
            <person name="Alamery S."/>
            <person name="Jabbari K."/>
            <person name="Zhao M."/>
            <person name="Edger P.P."/>
            <person name="Chelaifa H."/>
            <person name="Tack D."/>
            <person name="Lassalle G."/>
            <person name="Mestiri I."/>
            <person name="Schnel N."/>
            <person name="Le Paslier M.C."/>
            <person name="Fan G."/>
            <person name="Renault V."/>
            <person name="Bayer P.E."/>
            <person name="Golicz A.A."/>
            <person name="Manoli S."/>
            <person name="Lee T.H."/>
            <person name="Thi V.H."/>
            <person name="Chalabi S."/>
            <person name="Hu Q."/>
            <person name="Fan C."/>
            <person name="Tollenaere R."/>
            <person name="Lu Y."/>
            <person name="Battail C."/>
            <person name="Shen J."/>
            <person name="Sidebottom C.H."/>
            <person name="Wang X."/>
            <person name="Canaguier A."/>
            <person name="Chauveau A."/>
            <person name="Berard A."/>
            <person name="Deniot G."/>
            <person name="Guan M."/>
            <person name="Liu Z."/>
            <person name="Sun F."/>
            <person name="Lim Y.P."/>
            <person name="Lyons E."/>
            <person name="Town C.D."/>
            <person name="Bancroft I."/>
            <person name="Wang X."/>
            <person name="Meng J."/>
            <person name="Ma J."/>
            <person name="Pires J.C."/>
            <person name="King G.J."/>
            <person name="Brunel D."/>
            <person name="Delourme R."/>
            <person name="Renard M."/>
            <person name="Aury J.M."/>
            <person name="Adams K.L."/>
            <person name="Batley J."/>
            <person name="Snowdon R.J."/>
            <person name="Tost J."/>
            <person name="Edwards D."/>
            <person name="Zhou Y."/>
            <person name="Hua W."/>
            <person name="Sharpe A.G."/>
            <person name="Paterson A.H."/>
            <person name="Guan C."/>
            <person name="Wincker P."/>
        </authorList>
    </citation>
    <scope>NUCLEOTIDE SEQUENCE [LARGE SCALE GENOMIC DNA]</scope>
    <source>
        <strain evidence="4">cv. Darmor-bzh</strain>
    </source>
</reference>
<reference evidence="1" key="3">
    <citation type="submission" date="2021-01" db="EMBL/GenBank/DDBJ databases">
        <authorList>
            <consortium name="Genoscope - CEA"/>
            <person name="William W."/>
        </authorList>
    </citation>
    <scope>NUCLEOTIDE SEQUENCE</scope>
</reference>
<reference evidence="3" key="2">
    <citation type="submission" date="2014-06" db="EMBL/GenBank/DDBJ databases">
        <authorList>
            <person name="Genoscope - CEA"/>
        </authorList>
    </citation>
    <scope>NUCLEOTIDE SEQUENCE</scope>
</reference>
<name>A0A078HJ44_BRANA</name>
<keyword evidence="4" id="KW-1185">Reference proteome</keyword>
<dbReference type="EMBL" id="HG994356">
    <property type="protein sequence ID" value="CAF2142863.1"/>
    <property type="molecule type" value="Genomic_DNA"/>
</dbReference>
<organism evidence="3 4">
    <name type="scientific">Brassica napus</name>
    <name type="common">Rape</name>
    <dbReference type="NCBI Taxonomy" id="3708"/>
    <lineage>
        <taxon>Eukaryota</taxon>
        <taxon>Viridiplantae</taxon>
        <taxon>Streptophyta</taxon>
        <taxon>Embryophyta</taxon>
        <taxon>Tracheophyta</taxon>
        <taxon>Spermatophyta</taxon>
        <taxon>Magnoliopsida</taxon>
        <taxon>eudicotyledons</taxon>
        <taxon>Gunneridae</taxon>
        <taxon>Pentapetalae</taxon>
        <taxon>rosids</taxon>
        <taxon>malvids</taxon>
        <taxon>Brassicales</taxon>
        <taxon>Brassicaceae</taxon>
        <taxon>Brassiceae</taxon>
        <taxon>Brassica</taxon>
    </lineage>
</organism>
<evidence type="ECO:0000313" key="1">
    <source>
        <dbReference type="EMBL" id="CAF1919666.1"/>
    </source>
</evidence>
<dbReference type="Proteomes" id="UP001295469">
    <property type="component" value="Chromosome C02"/>
</dbReference>
<proteinExistence type="predicted"/>
<dbReference type="PaxDb" id="3708-A0A078HJ44"/>
<evidence type="ECO:0000313" key="3">
    <source>
        <dbReference type="EMBL" id="CDY37354.1"/>
    </source>
</evidence>